<evidence type="ECO:0000256" key="2">
    <source>
        <dbReference type="ARBA" id="ARBA00008682"/>
    </source>
</evidence>
<gene>
    <name evidence="11" type="ORF">EV44_g1514</name>
</gene>
<keyword evidence="8" id="KW-0624">Polysaccharide degradation</keyword>
<dbReference type="InterPro" id="IPR001579">
    <property type="entry name" value="Glyco_hydro_18_chit_AS"/>
</dbReference>
<dbReference type="InterPro" id="IPR050314">
    <property type="entry name" value="Glycosyl_Hydrlase_18"/>
</dbReference>
<evidence type="ECO:0000256" key="9">
    <source>
        <dbReference type="RuleBase" id="RU000489"/>
    </source>
</evidence>
<comment type="similarity">
    <text evidence="2">Belongs to the glycosyl hydrolase 18 family. Chitinase class V subfamily.</text>
</comment>
<reference evidence="11 12" key="1">
    <citation type="journal article" date="2014" name="BMC Genomics">
        <title>Adaptive genomic structural variation in the grape powdery mildew pathogen, Erysiphe necator.</title>
        <authorList>
            <person name="Jones L."/>
            <person name="Riaz S."/>
            <person name="Morales-Cruz A."/>
            <person name="Amrine K.C."/>
            <person name="McGuire B."/>
            <person name="Gubler W.D."/>
            <person name="Walker M.A."/>
            <person name="Cantu D."/>
        </authorList>
    </citation>
    <scope>NUCLEOTIDE SEQUENCE [LARGE SCALE GENOMIC DNA]</scope>
    <source>
        <strain evidence="12">c</strain>
    </source>
</reference>
<dbReference type="Proteomes" id="UP000030854">
    <property type="component" value="Unassembled WGS sequence"/>
</dbReference>
<dbReference type="AlphaFoldDB" id="A0A0B1NW71"/>
<sequence>MPHEVQSQISQYTFQSNIFQPARTNAIYYPNWRARDGQTPATLNFNCINFVYYAFANVNPDGTVTLSDEDVDLRMSVDGTSGCINSLMRLKKQYYYLKVILSIGGANGSQNFSSVASNAAYRDNFARTARGLVEGLGFDGIDIDWESPKDPQEGNNFIALLAAIRTQLPPFRYYVTAALPAGEWALQNIDIYKSQSYLDLINLMAYDFNGSWTTRSGYQSQLFSSKPDENSGDKAVHYLLSKGFPVSKILLGIPVYGRSFLGAAGPGQTYTGLGGNDGAFAYNSLPRPNASENVDRRLVSAYCVGGDGGFISYDNPDTVKLKANYCNAFGLAGLFYWEATQDAGTGPRSLIYTGFNALNGSR</sequence>
<dbReference type="OMA" id="NPMTYDF"/>
<dbReference type="GO" id="GO:0006032">
    <property type="term" value="P:chitin catabolic process"/>
    <property type="evidence" value="ECO:0007669"/>
    <property type="project" value="UniProtKB-KW"/>
</dbReference>
<keyword evidence="5" id="KW-0146">Chitin degradation</keyword>
<dbReference type="PANTHER" id="PTHR11177:SF228">
    <property type="entry name" value="CHITINASE"/>
    <property type="match status" value="1"/>
</dbReference>
<dbReference type="Gene3D" id="3.10.50.10">
    <property type="match status" value="1"/>
</dbReference>
<dbReference type="PANTHER" id="PTHR11177">
    <property type="entry name" value="CHITINASE"/>
    <property type="match status" value="1"/>
</dbReference>
<keyword evidence="4 9" id="KW-0378">Hydrolase</keyword>
<dbReference type="GO" id="GO:0000272">
    <property type="term" value="P:polysaccharide catabolic process"/>
    <property type="evidence" value="ECO:0007669"/>
    <property type="project" value="UniProtKB-KW"/>
</dbReference>
<evidence type="ECO:0000313" key="12">
    <source>
        <dbReference type="Proteomes" id="UP000030854"/>
    </source>
</evidence>
<dbReference type="PROSITE" id="PS51910">
    <property type="entry name" value="GH18_2"/>
    <property type="match status" value="1"/>
</dbReference>
<dbReference type="InterPro" id="IPR011583">
    <property type="entry name" value="Chitinase_II/V-like_cat"/>
</dbReference>
<organism evidence="11 12">
    <name type="scientific">Uncinula necator</name>
    <name type="common">Grape powdery mildew</name>
    <dbReference type="NCBI Taxonomy" id="52586"/>
    <lineage>
        <taxon>Eukaryota</taxon>
        <taxon>Fungi</taxon>
        <taxon>Dikarya</taxon>
        <taxon>Ascomycota</taxon>
        <taxon>Pezizomycotina</taxon>
        <taxon>Leotiomycetes</taxon>
        <taxon>Erysiphales</taxon>
        <taxon>Erysiphaceae</taxon>
        <taxon>Erysiphe</taxon>
    </lineage>
</organism>
<dbReference type="SUPFAM" id="SSF54556">
    <property type="entry name" value="Chitinase insertion domain"/>
    <property type="match status" value="1"/>
</dbReference>
<comment type="catalytic activity">
    <reaction evidence="1">
        <text>Random endo-hydrolysis of N-acetyl-beta-D-glucosaminide (1-&gt;4)-beta-linkages in chitin and chitodextrins.</text>
        <dbReference type="EC" id="3.2.1.14"/>
    </reaction>
</comment>
<evidence type="ECO:0000256" key="7">
    <source>
        <dbReference type="ARBA" id="ARBA00023295"/>
    </source>
</evidence>
<evidence type="ECO:0000256" key="4">
    <source>
        <dbReference type="ARBA" id="ARBA00022801"/>
    </source>
</evidence>
<dbReference type="GO" id="GO:0008843">
    <property type="term" value="F:endochitinase activity"/>
    <property type="evidence" value="ECO:0007669"/>
    <property type="project" value="UniProtKB-EC"/>
</dbReference>
<dbReference type="InterPro" id="IPR001223">
    <property type="entry name" value="Glyco_hydro18_cat"/>
</dbReference>
<dbReference type="InterPro" id="IPR017853">
    <property type="entry name" value="GH"/>
</dbReference>
<evidence type="ECO:0000256" key="6">
    <source>
        <dbReference type="ARBA" id="ARBA00023277"/>
    </source>
</evidence>
<dbReference type="Pfam" id="PF00704">
    <property type="entry name" value="Glyco_hydro_18"/>
    <property type="match status" value="1"/>
</dbReference>
<dbReference type="SUPFAM" id="SSF51445">
    <property type="entry name" value="(Trans)glycosidases"/>
    <property type="match status" value="1"/>
</dbReference>
<dbReference type="GO" id="GO:0005576">
    <property type="term" value="C:extracellular region"/>
    <property type="evidence" value="ECO:0007669"/>
    <property type="project" value="TreeGrafter"/>
</dbReference>
<keyword evidence="6" id="KW-0119">Carbohydrate metabolism</keyword>
<dbReference type="HOGENOM" id="CLU_002833_1_2_1"/>
<dbReference type="InterPro" id="IPR029070">
    <property type="entry name" value="Chitinase_insertion_sf"/>
</dbReference>
<feature type="domain" description="GH18" evidence="10">
    <location>
        <begin position="23"/>
        <end position="361"/>
    </location>
</feature>
<name>A0A0B1NW71_UNCNE</name>
<dbReference type="GO" id="GO:0008061">
    <property type="term" value="F:chitin binding"/>
    <property type="evidence" value="ECO:0007669"/>
    <property type="project" value="InterPro"/>
</dbReference>
<evidence type="ECO:0000259" key="10">
    <source>
        <dbReference type="PROSITE" id="PS51910"/>
    </source>
</evidence>
<dbReference type="EC" id="3.2.1.14" evidence="3"/>
<dbReference type="EMBL" id="JNVN01004742">
    <property type="protein sequence ID" value="KHJ30218.1"/>
    <property type="molecule type" value="Genomic_DNA"/>
</dbReference>
<dbReference type="STRING" id="52586.A0A0B1NW71"/>
<accession>A0A0B1NW71</accession>
<evidence type="ECO:0000256" key="3">
    <source>
        <dbReference type="ARBA" id="ARBA00012729"/>
    </source>
</evidence>
<evidence type="ECO:0000313" key="11">
    <source>
        <dbReference type="EMBL" id="KHJ30218.1"/>
    </source>
</evidence>
<proteinExistence type="inferred from homology"/>
<protein>
    <recommendedName>
        <fullName evidence="3">chitinase</fullName>
        <ecNumber evidence="3">3.2.1.14</ecNumber>
    </recommendedName>
</protein>
<keyword evidence="12" id="KW-1185">Reference proteome</keyword>
<evidence type="ECO:0000256" key="5">
    <source>
        <dbReference type="ARBA" id="ARBA00023024"/>
    </source>
</evidence>
<dbReference type="PROSITE" id="PS01095">
    <property type="entry name" value="GH18_1"/>
    <property type="match status" value="1"/>
</dbReference>
<keyword evidence="7 9" id="KW-0326">Glycosidase</keyword>
<dbReference type="SMART" id="SM00636">
    <property type="entry name" value="Glyco_18"/>
    <property type="match status" value="1"/>
</dbReference>
<evidence type="ECO:0000256" key="8">
    <source>
        <dbReference type="ARBA" id="ARBA00023326"/>
    </source>
</evidence>
<evidence type="ECO:0000256" key="1">
    <source>
        <dbReference type="ARBA" id="ARBA00000822"/>
    </source>
</evidence>
<dbReference type="Gene3D" id="3.20.20.80">
    <property type="entry name" value="Glycosidases"/>
    <property type="match status" value="1"/>
</dbReference>
<comment type="caution">
    <text evidence="11">The sequence shown here is derived from an EMBL/GenBank/DDBJ whole genome shotgun (WGS) entry which is preliminary data.</text>
</comment>